<feature type="active site" description="Charge relay system" evidence="5">
    <location>
        <position position="380"/>
    </location>
</feature>
<evidence type="ECO:0000313" key="8">
    <source>
        <dbReference type="EMBL" id="GGO01616.1"/>
    </source>
</evidence>
<keyword evidence="2 5" id="KW-0645">Protease</keyword>
<dbReference type="PANTHER" id="PTHR43806:SF11">
    <property type="entry name" value="CEREVISIN-RELATED"/>
    <property type="match status" value="1"/>
</dbReference>
<organism evidence="8 9">
    <name type="scientific">Haloarcula pellucida</name>
    <dbReference type="NCBI Taxonomy" id="1427151"/>
    <lineage>
        <taxon>Archaea</taxon>
        <taxon>Methanobacteriati</taxon>
        <taxon>Methanobacteriota</taxon>
        <taxon>Stenosarchaea group</taxon>
        <taxon>Halobacteria</taxon>
        <taxon>Halobacteriales</taxon>
        <taxon>Haloarculaceae</taxon>
        <taxon>Haloarcula</taxon>
    </lineage>
</organism>
<dbReference type="PANTHER" id="PTHR43806">
    <property type="entry name" value="PEPTIDASE S8"/>
    <property type="match status" value="1"/>
</dbReference>
<dbReference type="InterPro" id="IPR036852">
    <property type="entry name" value="Peptidase_S8/S53_dom_sf"/>
</dbReference>
<reference evidence="8" key="2">
    <citation type="submission" date="2020-09" db="EMBL/GenBank/DDBJ databases">
        <authorList>
            <person name="Sun Q."/>
            <person name="Ohkuma M."/>
        </authorList>
    </citation>
    <scope>NUCLEOTIDE SEQUENCE</scope>
    <source>
        <strain evidence="8">JCM 17820</strain>
    </source>
</reference>
<accession>A0A830GP82</accession>
<evidence type="ECO:0000313" key="9">
    <source>
        <dbReference type="Proteomes" id="UP000605784"/>
    </source>
</evidence>
<dbReference type="InterPro" id="IPR000209">
    <property type="entry name" value="Peptidase_S8/S53_dom"/>
</dbReference>
<keyword evidence="9" id="KW-1185">Reference proteome</keyword>
<evidence type="ECO:0000259" key="7">
    <source>
        <dbReference type="Pfam" id="PF00082"/>
    </source>
</evidence>
<feature type="domain" description="Peptidase S8/S53" evidence="7">
    <location>
        <begin position="319"/>
        <end position="428"/>
    </location>
</feature>
<feature type="domain" description="Peptidase S8/S53" evidence="7">
    <location>
        <begin position="69"/>
        <end position="194"/>
    </location>
</feature>
<dbReference type="SUPFAM" id="SSF52743">
    <property type="entry name" value="Subtilisin-like"/>
    <property type="match status" value="1"/>
</dbReference>
<dbReference type="Pfam" id="PF00082">
    <property type="entry name" value="Peptidase_S8"/>
    <property type="match status" value="2"/>
</dbReference>
<gene>
    <name evidence="8" type="ORF">GCM10009030_35470</name>
</gene>
<dbReference type="EMBL" id="BMOU01000006">
    <property type="protein sequence ID" value="GGO01616.1"/>
    <property type="molecule type" value="Genomic_DNA"/>
</dbReference>
<evidence type="ECO:0000256" key="2">
    <source>
        <dbReference type="ARBA" id="ARBA00022670"/>
    </source>
</evidence>
<evidence type="ECO:0000256" key="6">
    <source>
        <dbReference type="SAM" id="MobiDB-lite"/>
    </source>
</evidence>
<feature type="region of interest" description="Disordered" evidence="6">
    <location>
        <begin position="425"/>
        <end position="446"/>
    </location>
</feature>
<evidence type="ECO:0000256" key="3">
    <source>
        <dbReference type="ARBA" id="ARBA00022801"/>
    </source>
</evidence>
<proteinExistence type="inferred from homology"/>
<keyword evidence="4 5" id="KW-0720">Serine protease</keyword>
<dbReference type="Gene3D" id="3.40.50.200">
    <property type="entry name" value="Peptidase S8/S53 domain"/>
    <property type="match status" value="2"/>
</dbReference>
<dbReference type="RefSeq" id="WP_189001293.1">
    <property type="nucleotide sequence ID" value="NZ_BMOU01000006.1"/>
</dbReference>
<sequence length="446" mass="45714">MADRRVALAVAILAVVALTGALGVLATTTPASPTPPPSERPAATAPTEAGEQPDGGRGFVSLHDRGLTGENVTVGVVDVTGFDTDRPPLTRSVRAARAFGTGSVDGGQTGHGTAAATVVARTAPDATLYLARVDGIDSYRRAVRWLRRAGVDVVVAPVSFYGHPGDGTGEAARVAQRATDAGTVFVAPAGNLAASHWRGTYDAAGTANGTVLFGGDDGESPVRRTAIGGGTDVTVWLSWDRAHADEDYTAELYWTNGTATRLVARSQPYPGDDVPNERIVADVSPGRYFLVVRGPADPTGARLRLVSPTHEFSQARPSGSVVAPGTARGVVTVGAYDTRVERVEPFSSRGPTLDGRPGVDVVAPDRRFAGLTENGFVGSSAAAPYVGAVAALMLDADGSLSPRHVELLLELTARDVGPPGVDYASGHGLADPRGAVGAAENETAGG</sequence>
<feature type="region of interest" description="Disordered" evidence="6">
    <location>
        <begin position="27"/>
        <end position="58"/>
    </location>
</feature>
<dbReference type="Proteomes" id="UP000605784">
    <property type="component" value="Unassembled WGS sequence"/>
</dbReference>
<dbReference type="GO" id="GO:0004252">
    <property type="term" value="F:serine-type endopeptidase activity"/>
    <property type="evidence" value="ECO:0007669"/>
    <property type="project" value="UniProtKB-UniRule"/>
</dbReference>
<comment type="similarity">
    <text evidence="1 5">Belongs to the peptidase S8 family.</text>
</comment>
<feature type="active site" description="Charge relay system" evidence="5">
    <location>
        <position position="111"/>
    </location>
</feature>
<protein>
    <recommendedName>
        <fullName evidence="7">Peptidase S8/S53 domain-containing protein</fullName>
    </recommendedName>
</protein>
<dbReference type="GO" id="GO:0006508">
    <property type="term" value="P:proteolysis"/>
    <property type="evidence" value="ECO:0007669"/>
    <property type="project" value="UniProtKB-KW"/>
</dbReference>
<keyword evidence="3 5" id="KW-0378">Hydrolase</keyword>
<feature type="compositionally biased region" description="Low complexity" evidence="6">
    <location>
        <begin position="40"/>
        <end position="49"/>
    </location>
</feature>
<dbReference type="AlphaFoldDB" id="A0A830GP82"/>
<dbReference type="InterPro" id="IPR050131">
    <property type="entry name" value="Peptidase_S8_subtilisin-like"/>
</dbReference>
<evidence type="ECO:0000256" key="5">
    <source>
        <dbReference type="PROSITE-ProRule" id="PRU01240"/>
    </source>
</evidence>
<name>A0A830GP82_9EURY</name>
<evidence type="ECO:0000256" key="4">
    <source>
        <dbReference type="ARBA" id="ARBA00022825"/>
    </source>
</evidence>
<dbReference type="PROSITE" id="PS51892">
    <property type="entry name" value="SUBTILASE"/>
    <property type="match status" value="1"/>
</dbReference>
<comment type="caution">
    <text evidence="8">The sequence shown here is derived from an EMBL/GenBank/DDBJ whole genome shotgun (WGS) entry which is preliminary data.</text>
</comment>
<reference evidence="8" key="1">
    <citation type="journal article" date="2014" name="Int. J. Syst. Evol. Microbiol.">
        <title>Complete genome sequence of Corynebacterium casei LMG S-19264T (=DSM 44701T), isolated from a smear-ripened cheese.</title>
        <authorList>
            <consortium name="US DOE Joint Genome Institute (JGI-PGF)"/>
            <person name="Walter F."/>
            <person name="Albersmeier A."/>
            <person name="Kalinowski J."/>
            <person name="Ruckert C."/>
        </authorList>
    </citation>
    <scope>NUCLEOTIDE SEQUENCE</scope>
    <source>
        <strain evidence="8">JCM 17820</strain>
    </source>
</reference>
<feature type="active site" description="Charge relay system" evidence="5">
    <location>
        <position position="78"/>
    </location>
</feature>
<evidence type="ECO:0000256" key="1">
    <source>
        <dbReference type="ARBA" id="ARBA00011073"/>
    </source>
</evidence>